<accession>A0ABU8FJU6</accession>
<dbReference type="SUPFAM" id="SSF55729">
    <property type="entry name" value="Acyl-CoA N-acyltransferases (Nat)"/>
    <property type="match status" value="1"/>
</dbReference>
<proteinExistence type="predicted"/>
<protein>
    <submittedName>
        <fullName evidence="4">GNAT family N-acetyltransferase</fullName>
        <ecNumber evidence="4">2.3.1.-</ecNumber>
    </submittedName>
</protein>
<keyword evidence="5" id="KW-1185">Reference proteome</keyword>
<keyword evidence="2 4" id="KW-0012">Acyltransferase</keyword>
<dbReference type="PANTHER" id="PTHR43420">
    <property type="entry name" value="ACETYLTRANSFERASE"/>
    <property type="match status" value="1"/>
</dbReference>
<dbReference type="Pfam" id="PF13527">
    <property type="entry name" value="Acetyltransf_9"/>
    <property type="match status" value="1"/>
</dbReference>
<name>A0ABU8FJU6_9BACI</name>
<keyword evidence="1 4" id="KW-0808">Transferase</keyword>
<dbReference type="PANTHER" id="PTHR43420:SF31">
    <property type="entry name" value="ACETYLTRANSFERASE"/>
    <property type="match status" value="1"/>
</dbReference>
<dbReference type="EC" id="2.3.1.-" evidence="4"/>
<evidence type="ECO:0000313" key="4">
    <source>
        <dbReference type="EMBL" id="MEI4802963.1"/>
    </source>
</evidence>
<reference evidence="4 5" key="1">
    <citation type="submission" date="2024-01" db="EMBL/GenBank/DDBJ databases">
        <title>Seven novel Bacillus-like species.</title>
        <authorList>
            <person name="Liu G."/>
        </authorList>
    </citation>
    <scope>NUCLEOTIDE SEQUENCE [LARGE SCALE GENOMIC DNA]</scope>
    <source>
        <strain evidence="4 5">FJAT-51639</strain>
    </source>
</reference>
<dbReference type="RefSeq" id="WP_336473402.1">
    <property type="nucleotide sequence ID" value="NZ_JBAWSX010000010.1"/>
</dbReference>
<dbReference type="Proteomes" id="UP001372526">
    <property type="component" value="Unassembled WGS sequence"/>
</dbReference>
<dbReference type="GO" id="GO:0016746">
    <property type="term" value="F:acyltransferase activity"/>
    <property type="evidence" value="ECO:0007669"/>
    <property type="project" value="UniProtKB-KW"/>
</dbReference>
<comment type="caution">
    <text evidence="4">The sequence shown here is derived from an EMBL/GenBank/DDBJ whole genome shotgun (WGS) entry which is preliminary data.</text>
</comment>
<gene>
    <name evidence="4" type="ORF">WAZ07_16925</name>
</gene>
<dbReference type="InterPro" id="IPR016181">
    <property type="entry name" value="Acyl_CoA_acyltransferase"/>
</dbReference>
<dbReference type="PROSITE" id="PS51186">
    <property type="entry name" value="GNAT"/>
    <property type="match status" value="1"/>
</dbReference>
<evidence type="ECO:0000313" key="5">
    <source>
        <dbReference type="Proteomes" id="UP001372526"/>
    </source>
</evidence>
<feature type="domain" description="N-acetyltransferase" evidence="3">
    <location>
        <begin position="8"/>
        <end position="144"/>
    </location>
</feature>
<evidence type="ECO:0000256" key="2">
    <source>
        <dbReference type="ARBA" id="ARBA00023315"/>
    </source>
</evidence>
<dbReference type="CDD" id="cd04301">
    <property type="entry name" value="NAT_SF"/>
    <property type="match status" value="1"/>
</dbReference>
<dbReference type="Gene3D" id="3.40.630.30">
    <property type="match status" value="1"/>
</dbReference>
<dbReference type="EMBL" id="JBAWSX010000010">
    <property type="protein sequence ID" value="MEI4802963.1"/>
    <property type="molecule type" value="Genomic_DNA"/>
</dbReference>
<evidence type="ECO:0000256" key="1">
    <source>
        <dbReference type="ARBA" id="ARBA00022679"/>
    </source>
</evidence>
<dbReference type="InterPro" id="IPR050680">
    <property type="entry name" value="YpeA/RimI_acetyltransf"/>
</dbReference>
<organism evidence="4 5">
    <name type="scientific">Bacillus bruguierae</name>
    <dbReference type="NCBI Taxonomy" id="3127667"/>
    <lineage>
        <taxon>Bacteria</taxon>
        <taxon>Bacillati</taxon>
        <taxon>Bacillota</taxon>
        <taxon>Bacilli</taxon>
        <taxon>Bacillales</taxon>
        <taxon>Bacillaceae</taxon>
        <taxon>Bacillus</taxon>
    </lineage>
</organism>
<evidence type="ECO:0000259" key="3">
    <source>
        <dbReference type="PROSITE" id="PS51186"/>
    </source>
</evidence>
<sequence>MSQLRFIKDYKNNKALRKSYCELTNNIFGISFEEYYQKGFWNKRYIPFSYVYENIVIANVSVNVLDLVIDGKKKKAIQIGTVMTHPNYRNQGLSAALMNKVLEEYDGTYDFMYLFANKHVLDFYPKFGFKAVNEYEFSMEFSLKEILNTNIRKLDITNVKDRNFIYEFVSKRVPVSQIFSTENTQDIFMFYCLNVFSQDIYYLEHEDVIIILKKEQEQIHIFDIVSKREIEIQHILTKIADHSTKKIVFHYTPDYENIQTESNVFNGSEVLFVKSASNEEFPLHIKHPIMSQA</sequence>
<dbReference type="InterPro" id="IPR000182">
    <property type="entry name" value="GNAT_dom"/>
</dbReference>